<dbReference type="Proteomes" id="UP000322927">
    <property type="component" value="Chromosome"/>
</dbReference>
<evidence type="ECO:0000259" key="2">
    <source>
        <dbReference type="Pfam" id="PF00266"/>
    </source>
</evidence>
<dbReference type="SUPFAM" id="SSF53383">
    <property type="entry name" value="PLP-dependent transferases"/>
    <property type="match status" value="1"/>
</dbReference>
<organism evidence="3 4">
    <name type="scientific">Streptomyces venezuelae</name>
    <dbReference type="NCBI Taxonomy" id="54571"/>
    <lineage>
        <taxon>Bacteria</taxon>
        <taxon>Bacillati</taxon>
        <taxon>Actinomycetota</taxon>
        <taxon>Actinomycetes</taxon>
        <taxon>Kitasatosporales</taxon>
        <taxon>Streptomycetaceae</taxon>
        <taxon>Streptomyces</taxon>
    </lineage>
</organism>
<dbReference type="Gene3D" id="3.90.1150.10">
    <property type="entry name" value="Aspartate Aminotransferase, domain 1"/>
    <property type="match status" value="1"/>
</dbReference>
<proteinExistence type="predicted"/>
<dbReference type="OrthoDB" id="250246at2"/>
<dbReference type="Pfam" id="PF00266">
    <property type="entry name" value="Aminotran_5"/>
    <property type="match status" value="1"/>
</dbReference>
<dbReference type="RefSeq" id="WP_150214578.1">
    <property type="nucleotide sequence ID" value="NZ_CP029192.1"/>
</dbReference>
<dbReference type="InterPro" id="IPR000192">
    <property type="entry name" value="Aminotrans_V_dom"/>
</dbReference>
<name>A0A5P2BUJ1_STRVZ</name>
<keyword evidence="3" id="KW-0808">Transferase</keyword>
<dbReference type="InterPro" id="IPR015421">
    <property type="entry name" value="PyrdxlP-dep_Trfase_major"/>
</dbReference>
<evidence type="ECO:0000256" key="1">
    <source>
        <dbReference type="ARBA" id="ARBA00022898"/>
    </source>
</evidence>
<dbReference type="InterPro" id="IPR015424">
    <property type="entry name" value="PyrdxlP-dep_Trfase"/>
</dbReference>
<dbReference type="InterPro" id="IPR015422">
    <property type="entry name" value="PyrdxlP-dep_Trfase_small"/>
</dbReference>
<protein>
    <submittedName>
        <fullName evidence="3">Aminotransferase</fullName>
    </submittedName>
</protein>
<dbReference type="EMBL" id="CP029192">
    <property type="protein sequence ID" value="QES32711.1"/>
    <property type="molecule type" value="Genomic_DNA"/>
</dbReference>
<accession>A0A5P2BUJ1</accession>
<evidence type="ECO:0000313" key="3">
    <source>
        <dbReference type="EMBL" id="QES32711.1"/>
    </source>
</evidence>
<dbReference type="PANTHER" id="PTHR43092">
    <property type="entry name" value="L-CYSTEINE DESULFHYDRASE"/>
    <property type="match status" value="1"/>
</dbReference>
<sequence length="379" mass="39701">MSAPAVFPGGSELFRLSAGVAHLNHGSFGAVPVPVARVHRSIAEEAAVDPDRFFLGVPDRLAEARGRIAARLGADPEGAALVTNATEAAGLALDALRLAPDDEVLVTDHGYGTVVAAAARRARVVTVPLGPDLPDEEAVRKAVLAGLTPRTRVALLDHISSPTARFIATPALLADLAERGVTTVVDGAHAPGMLADPLAGAPDFWFGNLHKWGYAPPGSAVLAVATAHRERVPAPVPSWEDDRGFPRSVEYRATADYTGLLAAPEGLDLIESLGADRVRAHNSALAAYGAELLAGLPGLTPLPADERLAMRALRLPRGLARTPAEAASLREEIAARLGFRVLIWAWPGGGGIRVCGQIYNTPGEYERLATALRPLLDGR</sequence>
<keyword evidence="1" id="KW-0663">Pyridoxal phosphate</keyword>
<feature type="domain" description="Aminotransferase class V" evidence="2">
    <location>
        <begin position="61"/>
        <end position="363"/>
    </location>
</feature>
<dbReference type="Gene3D" id="3.40.640.10">
    <property type="entry name" value="Type I PLP-dependent aspartate aminotransferase-like (Major domain)"/>
    <property type="match status" value="1"/>
</dbReference>
<reference evidence="3 4" key="1">
    <citation type="submission" date="2018-05" db="EMBL/GenBank/DDBJ databases">
        <title>Streptomyces venezuelae.</title>
        <authorList>
            <person name="Kim W."/>
            <person name="Lee N."/>
            <person name="Cho B.-K."/>
        </authorList>
    </citation>
    <scope>NUCLEOTIDE SEQUENCE [LARGE SCALE GENOMIC DNA]</scope>
    <source>
        <strain evidence="3 4">ATCC 14584</strain>
    </source>
</reference>
<dbReference type="PANTHER" id="PTHR43092:SF2">
    <property type="entry name" value="HERCYNYLCYSTEINE SULFOXIDE LYASE"/>
    <property type="match status" value="1"/>
</dbReference>
<evidence type="ECO:0000313" key="4">
    <source>
        <dbReference type="Proteomes" id="UP000322927"/>
    </source>
</evidence>
<gene>
    <name evidence="3" type="ORF">DEJ48_04225</name>
</gene>
<keyword evidence="3" id="KW-0032">Aminotransferase</keyword>
<dbReference type="GO" id="GO:0008483">
    <property type="term" value="F:transaminase activity"/>
    <property type="evidence" value="ECO:0007669"/>
    <property type="project" value="UniProtKB-KW"/>
</dbReference>
<dbReference type="AlphaFoldDB" id="A0A5P2BUJ1"/>